<accession>A0A7S1I675</accession>
<gene>
    <name evidence="2" type="ORF">EGYM00392_LOCUS13442</name>
</gene>
<feature type="compositionally biased region" description="Polar residues" evidence="1">
    <location>
        <begin position="82"/>
        <end position="92"/>
    </location>
</feature>
<dbReference type="AlphaFoldDB" id="A0A7S1I675"/>
<evidence type="ECO:0000256" key="1">
    <source>
        <dbReference type="SAM" id="MobiDB-lite"/>
    </source>
</evidence>
<feature type="region of interest" description="Disordered" evidence="1">
    <location>
        <begin position="67"/>
        <end position="126"/>
    </location>
</feature>
<protein>
    <submittedName>
        <fullName evidence="2">Uncharacterized protein</fullName>
    </submittedName>
</protein>
<reference evidence="2" key="1">
    <citation type="submission" date="2021-01" db="EMBL/GenBank/DDBJ databases">
        <authorList>
            <person name="Corre E."/>
            <person name="Pelletier E."/>
            <person name="Niang G."/>
            <person name="Scheremetjew M."/>
            <person name="Finn R."/>
            <person name="Kale V."/>
            <person name="Holt S."/>
            <person name="Cochrane G."/>
            <person name="Meng A."/>
            <person name="Brown T."/>
            <person name="Cohen L."/>
        </authorList>
    </citation>
    <scope>NUCLEOTIDE SEQUENCE</scope>
    <source>
        <strain evidence="2">NIES-381</strain>
    </source>
</reference>
<proteinExistence type="predicted"/>
<organism evidence="2">
    <name type="scientific">Eutreptiella gymnastica</name>
    <dbReference type="NCBI Taxonomy" id="73025"/>
    <lineage>
        <taxon>Eukaryota</taxon>
        <taxon>Discoba</taxon>
        <taxon>Euglenozoa</taxon>
        <taxon>Euglenida</taxon>
        <taxon>Spirocuta</taxon>
        <taxon>Euglenophyceae</taxon>
        <taxon>Eutreptiales</taxon>
        <taxon>Eutreptiaceae</taxon>
        <taxon>Eutreptiella</taxon>
    </lineage>
</organism>
<feature type="compositionally biased region" description="Low complexity" evidence="1">
    <location>
        <begin position="97"/>
        <end position="106"/>
    </location>
</feature>
<sequence>MYLVPVMPLGTITTPARPQAGDSFNHIFHREPSFLQPKPTPQLATLQGRSVELNQTAPCLGTTQFGATSQWSTHDSSKRLSLRSTGDPQNRSLDLDTTCPTTWQRTRTQRCARPKEPAWMDHSGLGMGSFDETIQYTDTTSSKYRNSEGLQGLDQLQQTWQPSRLNPRLDLSRCDPHLKCPRKSDATPPAGGGGKRVRLAPTERLVRIVGTPGAMLQRTSI</sequence>
<dbReference type="EMBL" id="HBGA01036884">
    <property type="protein sequence ID" value="CAD9002358.1"/>
    <property type="molecule type" value="Transcribed_RNA"/>
</dbReference>
<name>A0A7S1I675_9EUGL</name>
<evidence type="ECO:0000313" key="2">
    <source>
        <dbReference type="EMBL" id="CAD9002358.1"/>
    </source>
</evidence>